<organism evidence="2 3">
    <name type="scientific">Terfezia boudieri ATCC MYA-4762</name>
    <dbReference type="NCBI Taxonomy" id="1051890"/>
    <lineage>
        <taxon>Eukaryota</taxon>
        <taxon>Fungi</taxon>
        <taxon>Dikarya</taxon>
        <taxon>Ascomycota</taxon>
        <taxon>Pezizomycotina</taxon>
        <taxon>Pezizomycetes</taxon>
        <taxon>Pezizales</taxon>
        <taxon>Pezizaceae</taxon>
        <taxon>Terfezia</taxon>
    </lineage>
</organism>
<dbReference type="OrthoDB" id="9999611at2759"/>
<feature type="region of interest" description="Disordered" evidence="1">
    <location>
        <begin position="77"/>
        <end position="126"/>
    </location>
</feature>
<feature type="region of interest" description="Disordered" evidence="1">
    <location>
        <begin position="1"/>
        <end position="30"/>
    </location>
</feature>
<feature type="compositionally biased region" description="Low complexity" evidence="1">
    <location>
        <begin position="84"/>
        <end position="95"/>
    </location>
</feature>
<evidence type="ECO:0000313" key="2">
    <source>
        <dbReference type="EMBL" id="RPB25006.1"/>
    </source>
</evidence>
<dbReference type="SUPFAM" id="SSF69047">
    <property type="entry name" value="Hypothetical protein YjbJ"/>
    <property type="match status" value="1"/>
</dbReference>
<gene>
    <name evidence="2" type="ORF">L211DRAFT_836864</name>
</gene>
<sequence>MSSTGPAGGRRPSAATGQHTKATGGASQLHGHYQYAKGTVEQTLGKVTGATELQSAGKAAQITGLAEMRAANQHIDPNNAARPVTSTSNSDTTVVAGGGGTNSNVDVDSGTRQEMDQPATGRPGFMNIEGKVERTMGKLVGCKGMQVEGAEKVASAGALRRNEARGGGSGGIEQRKFRDV</sequence>
<evidence type="ECO:0008006" key="4">
    <source>
        <dbReference type="Google" id="ProtNLM"/>
    </source>
</evidence>
<accession>A0A3N4LQ95</accession>
<dbReference type="Proteomes" id="UP000267821">
    <property type="component" value="Unassembled WGS sequence"/>
</dbReference>
<keyword evidence="3" id="KW-1185">Reference proteome</keyword>
<name>A0A3N4LQ95_9PEZI</name>
<dbReference type="AlphaFoldDB" id="A0A3N4LQ95"/>
<feature type="region of interest" description="Disordered" evidence="1">
    <location>
        <begin position="154"/>
        <end position="180"/>
    </location>
</feature>
<dbReference type="InParanoid" id="A0A3N4LQ95"/>
<proteinExistence type="predicted"/>
<evidence type="ECO:0000313" key="3">
    <source>
        <dbReference type="Proteomes" id="UP000267821"/>
    </source>
</evidence>
<reference evidence="2 3" key="1">
    <citation type="journal article" date="2018" name="Nat. Ecol. Evol.">
        <title>Pezizomycetes genomes reveal the molecular basis of ectomycorrhizal truffle lifestyle.</title>
        <authorList>
            <person name="Murat C."/>
            <person name="Payen T."/>
            <person name="Noel B."/>
            <person name="Kuo A."/>
            <person name="Morin E."/>
            <person name="Chen J."/>
            <person name="Kohler A."/>
            <person name="Krizsan K."/>
            <person name="Balestrini R."/>
            <person name="Da Silva C."/>
            <person name="Montanini B."/>
            <person name="Hainaut M."/>
            <person name="Levati E."/>
            <person name="Barry K.W."/>
            <person name="Belfiori B."/>
            <person name="Cichocki N."/>
            <person name="Clum A."/>
            <person name="Dockter R.B."/>
            <person name="Fauchery L."/>
            <person name="Guy J."/>
            <person name="Iotti M."/>
            <person name="Le Tacon F."/>
            <person name="Lindquist E.A."/>
            <person name="Lipzen A."/>
            <person name="Malagnac F."/>
            <person name="Mello A."/>
            <person name="Molinier V."/>
            <person name="Miyauchi S."/>
            <person name="Poulain J."/>
            <person name="Riccioni C."/>
            <person name="Rubini A."/>
            <person name="Sitrit Y."/>
            <person name="Splivallo R."/>
            <person name="Traeger S."/>
            <person name="Wang M."/>
            <person name="Zifcakova L."/>
            <person name="Wipf D."/>
            <person name="Zambonelli A."/>
            <person name="Paolocci F."/>
            <person name="Nowrousian M."/>
            <person name="Ottonello S."/>
            <person name="Baldrian P."/>
            <person name="Spatafora J.W."/>
            <person name="Henrissat B."/>
            <person name="Nagy L.G."/>
            <person name="Aury J.M."/>
            <person name="Wincker P."/>
            <person name="Grigoriev I.V."/>
            <person name="Bonfante P."/>
            <person name="Martin F.M."/>
        </authorList>
    </citation>
    <scope>NUCLEOTIDE SEQUENCE [LARGE SCALE GENOMIC DNA]</scope>
    <source>
        <strain evidence="2 3">ATCC MYA-4762</strain>
    </source>
</reference>
<dbReference type="InterPro" id="IPR036629">
    <property type="entry name" value="YjbJ_sf"/>
</dbReference>
<protein>
    <recommendedName>
        <fullName evidence="4">CsbD-like domain-containing protein</fullName>
    </recommendedName>
</protein>
<evidence type="ECO:0000256" key="1">
    <source>
        <dbReference type="SAM" id="MobiDB-lite"/>
    </source>
</evidence>
<dbReference type="EMBL" id="ML121539">
    <property type="protein sequence ID" value="RPB25006.1"/>
    <property type="molecule type" value="Genomic_DNA"/>
</dbReference>